<dbReference type="FunCoup" id="A0A0Q3KSJ6">
    <property type="interactions" value="114"/>
</dbReference>
<keyword evidence="4" id="KW-0804">Transcription</keyword>
<keyword evidence="5" id="KW-0539">Nucleus</keyword>
<gene>
    <name evidence="8" type="ORF">BRADI_1g13980v3</name>
</gene>
<feature type="compositionally biased region" description="Low complexity" evidence="6">
    <location>
        <begin position="429"/>
        <end position="450"/>
    </location>
</feature>
<evidence type="ECO:0000259" key="7">
    <source>
        <dbReference type="PROSITE" id="PS50888"/>
    </source>
</evidence>
<dbReference type="OrthoDB" id="690068at2759"/>
<evidence type="ECO:0000256" key="2">
    <source>
        <dbReference type="ARBA" id="ARBA00005510"/>
    </source>
</evidence>
<dbReference type="SUPFAM" id="SSF47459">
    <property type="entry name" value="HLH, helix-loop-helix DNA-binding domain"/>
    <property type="match status" value="1"/>
</dbReference>
<dbReference type="PROSITE" id="PS50888">
    <property type="entry name" value="BHLH"/>
    <property type="match status" value="1"/>
</dbReference>
<organism evidence="8">
    <name type="scientific">Brachypodium distachyon</name>
    <name type="common">Purple false brome</name>
    <name type="synonym">Trachynia distachya</name>
    <dbReference type="NCBI Taxonomy" id="15368"/>
    <lineage>
        <taxon>Eukaryota</taxon>
        <taxon>Viridiplantae</taxon>
        <taxon>Streptophyta</taxon>
        <taxon>Embryophyta</taxon>
        <taxon>Tracheophyta</taxon>
        <taxon>Spermatophyta</taxon>
        <taxon>Magnoliopsida</taxon>
        <taxon>Liliopsida</taxon>
        <taxon>Poales</taxon>
        <taxon>Poaceae</taxon>
        <taxon>BOP clade</taxon>
        <taxon>Pooideae</taxon>
        <taxon>Stipodae</taxon>
        <taxon>Brachypodieae</taxon>
        <taxon>Brachypodium</taxon>
    </lineage>
</organism>
<dbReference type="STRING" id="15368.A0A0Q3KSJ6"/>
<dbReference type="InterPro" id="IPR047265">
    <property type="entry name" value="PIF1-like_bHLH"/>
</dbReference>
<dbReference type="EnsemblPlants" id="KQK14025">
    <property type="protein sequence ID" value="KQK14025"/>
    <property type="gene ID" value="BRADI_1g13980v3"/>
</dbReference>
<evidence type="ECO:0000313" key="10">
    <source>
        <dbReference type="Proteomes" id="UP000008810"/>
    </source>
</evidence>
<comment type="similarity">
    <text evidence="2">Belongs to the bHLH protein family.</text>
</comment>
<evidence type="ECO:0000313" key="9">
    <source>
        <dbReference type="EnsemblPlants" id="KQK14025"/>
    </source>
</evidence>
<dbReference type="InterPro" id="IPR044273">
    <property type="entry name" value="PIF3-like"/>
</dbReference>
<dbReference type="PANTHER" id="PTHR46807">
    <property type="entry name" value="TRANSCRIPTION FACTOR PIF3"/>
    <property type="match status" value="1"/>
</dbReference>
<dbReference type="GO" id="GO:0005634">
    <property type="term" value="C:nucleus"/>
    <property type="evidence" value="ECO:0000318"/>
    <property type="project" value="GO_Central"/>
</dbReference>
<dbReference type="InterPro" id="IPR011598">
    <property type="entry name" value="bHLH_dom"/>
</dbReference>
<reference evidence="8 9" key="1">
    <citation type="journal article" date="2010" name="Nature">
        <title>Genome sequencing and analysis of the model grass Brachypodium distachyon.</title>
        <authorList>
            <consortium name="International Brachypodium Initiative"/>
        </authorList>
    </citation>
    <scope>NUCLEOTIDE SEQUENCE [LARGE SCALE GENOMIC DNA]</scope>
    <source>
        <strain evidence="8 9">Bd21</strain>
    </source>
</reference>
<dbReference type="InParanoid" id="A0A0Q3KSJ6"/>
<dbReference type="GO" id="GO:0003700">
    <property type="term" value="F:DNA-binding transcription factor activity"/>
    <property type="evidence" value="ECO:0007669"/>
    <property type="project" value="InterPro"/>
</dbReference>
<reference evidence="8" key="2">
    <citation type="submission" date="2017-06" db="EMBL/GenBank/DDBJ databases">
        <title>WGS assembly of Brachypodium distachyon.</title>
        <authorList>
            <consortium name="The International Brachypodium Initiative"/>
            <person name="Lucas S."/>
            <person name="Harmon-Smith M."/>
            <person name="Lail K."/>
            <person name="Tice H."/>
            <person name="Grimwood J."/>
            <person name="Bruce D."/>
            <person name="Barry K."/>
            <person name="Shu S."/>
            <person name="Lindquist E."/>
            <person name="Wang M."/>
            <person name="Pitluck S."/>
            <person name="Vogel J.P."/>
            <person name="Garvin D.F."/>
            <person name="Mockler T.C."/>
            <person name="Schmutz J."/>
            <person name="Rokhsar D."/>
            <person name="Bevan M.W."/>
        </authorList>
    </citation>
    <scope>NUCLEOTIDE SEQUENCE</scope>
    <source>
        <strain evidence="8">Bd21</strain>
    </source>
</reference>
<feature type="domain" description="BHLH" evidence="7">
    <location>
        <begin position="277"/>
        <end position="326"/>
    </location>
</feature>
<feature type="compositionally biased region" description="Acidic residues" evidence="6">
    <location>
        <begin position="246"/>
        <end position="256"/>
    </location>
</feature>
<evidence type="ECO:0000313" key="8">
    <source>
        <dbReference type="EMBL" id="KQK14025.1"/>
    </source>
</evidence>
<protein>
    <recommendedName>
        <fullName evidence="7">BHLH domain-containing protein</fullName>
    </recommendedName>
</protein>
<feature type="region of interest" description="Disordered" evidence="6">
    <location>
        <begin position="429"/>
        <end position="456"/>
    </location>
</feature>
<dbReference type="InterPro" id="IPR036638">
    <property type="entry name" value="HLH_DNA-bd_sf"/>
</dbReference>
<reference evidence="9" key="3">
    <citation type="submission" date="2018-08" db="UniProtKB">
        <authorList>
            <consortium name="EnsemblPlants"/>
        </authorList>
    </citation>
    <scope>IDENTIFICATION</scope>
    <source>
        <strain evidence="9">cv. Bd21</strain>
    </source>
</reference>
<dbReference type="AlphaFoldDB" id="A0A0Q3KSJ6"/>
<dbReference type="PANTHER" id="PTHR46807:SF7">
    <property type="entry name" value="BHLH DOMAIN-CONTAINING PROTEIN"/>
    <property type="match status" value="1"/>
</dbReference>
<keyword evidence="3" id="KW-0805">Transcription regulation</keyword>
<name>A0A0Q3KSJ6_BRADI</name>
<evidence type="ECO:0000256" key="3">
    <source>
        <dbReference type="ARBA" id="ARBA00023015"/>
    </source>
</evidence>
<feature type="region of interest" description="Disordered" evidence="6">
    <location>
        <begin position="191"/>
        <end position="266"/>
    </location>
</feature>
<dbReference type="Gene3D" id="4.10.280.10">
    <property type="entry name" value="Helix-loop-helix DNA-binding domain"/>
    <property type="match status" value="1"/>
</dbReference>
<dbReference type="Proteomes" id="UP000008810">
    <property type="component" value="Chromosome 1"/>
</dbReference>
<dbReference type="EMBL" id="CM000880">
    <property type="protein sequence ID" value="KQK14025.1"/>
    <property type="molecule type" value="Genomic_DNA"/>
</dbReference>
<dbReference type="FunFam" id="4.10.280.10:FF:000004">
    <property type="entry name" value="Basic helix-loop-helix transcription factor"/>
    <property type="match status" value="1"/>
</dbReference>
<dbReference type="CDD" id="cd11445">
    <property type="entry name" value="bHLH_AtPIF_like"/>
    <property type="match status" value="1"/>
</dbReference>
<dbReference type="GO" id="GO:0046983">
    <property type="term" value="F:protein dimerization activity"/>
    <property type="evidence" value="ECO:0007669"/>
    <property type="project" value="InterPro"/>
</dbReference>
<dbReference type="ExpressionAtlas" id="A0A0Q3KSJ6">
    <property type="expression patterns" value="baseline and differential"/>
</dbReference>
<feature type="compositionally biased region" description="Polar residues" evidence="6">
    <location>
        <begin position="204"/>
        <end position="215"/>
    </location>
</feature>
<evidence type="ECO:0000256" key="4">
    <source>
        <dbReference type="ARBA" id="ARBA00023163"/>
    </source>
</evidence>
<evidence type="ECO:0000256" key="5">
    <source>
        <dbReference type="ARBA" id="ARBA00023242"/>
    </source>
</evidence>
<dbReference type="Pfam" id="PF00010">
    <property type="entry name" value="HLH"/>
    <property type="match status" value="1"/>
</dbReference>
<feature type="region of interest" description="Disordered" evidence="6">
    <location>
        <begin position="100"/>
        <end position="126"/>
    </location>
</feature>
<comment type="subcellular location">
    <subcellularLocation>
        <location evidence="1">Nucleus</location>
    </subcellularLocation>
</comment>
<feature type="compositionally biased region" description="Low complexity" evidence="6">
    <location>
        <begin position="216"/>
        <end position="232"/>
    </location>
</feature>
<dbReference type="Gramene" id="KQK14025">
    <property type="protein sequence ID" value="KQK14025"/>
    <property type="gene ID" value="BRADI_1g13980v3"/>
</dbReference>
<proteinExistence type="inferred from homology"/>
<evidence type="ECO:0000256" key="1">
    <source>
        <dbReference type="ARBA" id="ARBA00004123"/>
    </source>
</evidence>
<evidence type="ECO:0000256" key="6">
    <source>
        <dbReference type="SAM" id="MobiDB-lite"/>
    </source>
</evidence>
<accession>A0A0Q3KSJ6</accession>
<sequence length="456" mass="48805">MGDASRPLGFVLDRLIDQRLVDDDLMELLWCNGHVVMQSQTHRKLPPRPEKAAAAAAVMQEDEAGLWFPFSHADSLDKDIFSDLFCEAVPQAVGIKPDCYGDGNGSKSSDAPSELMPPPKSTMADGGELSDLVQARSTGKAAAAAMEQEGASASSFCGSSNQVQVQHAGRVQSAGTAAYGSSARLQSAVGSGINANGRGREATVASSSGRSNGCFTNTTTTSTEPTSASLRSSSKRKRLDSRTEDYSESPSEDAESESLALIERKPPLKLPTARRSRAAEVHNLSERRRRDRINEKMKALQELIPHCNKTDKASMLDEAIEYLKTLQMQVQMMWMGSGMAPPAVMFPGMHQYLPRRMPSFMAPPPAAAAAAQSLPDHYAHFLGVNHHLQPPSHHHQHYAAQGMGYYPLGAKAVQQSPALPIHHVHSTANGATPAPAAAAAATNSNTPGNGMHPNRI</sequence>
<dbReference type="SMART" id="SM00353">
    <property type="entry name" value="HLH"/>
    <property type="match status" value="1"/>
</dbReference>
<keyword evidence="10" id="KW-1185">Reference proteome</keyword>